<dbReference type="CDD" id="cd15831">
    <property type="entry name" value="BTAD"/>
    <property type="match status" value="1"/>
</dbReference>
<reference evidence="7 8" key="1">
    <citation type="submission" date="2018-08" db="EMBL/GenBank/DDBJ databases">
        <title>Streptomyces NEAU-D10 sp. nov., a novel Actinomycete isolated from soil.</title>
        <authorList>
            <person name="Jin L."/>
        </authorList>
    </citation>
    <scope>NUCLEOTIDE SEQUENCE [LARGE SCALE GENOMIC DNA]</scope>
    <source>
        <strain evidence="7 8">NEAU-D10</strain>
    </source>
</reference>
<evidence type="ECO:0000256" key="1">
    <source>
        <dbReference type="ARBA" id="ARBA00005820"/>
    </source>
</evidence>
<dbReference type="SUPFAM" id="SSF48452">
    <property type="entry name" value="TPR-like"/>
    <property type="match status" value="3"/>
</dbReference>
<dbReference type="InterPro" id="IPR005158">
    <property type="entry name" value="BTAD"/>
</dbReference>
<dbReference type="Proteomes" id="UP000262477">
    <property type="component" value="Unassembled WGS sequence"/>
</dbReference>
<comment type="caution">
    <text evidence="7">The sequence shown here is derived from an EMBL/GenBank/DDBJ whole genome shotgun (WGS) entry which is preliminary data.</text>
</comment>
<dbReference type="AlphaFoldDB" id="A0A371Q616"/>
<dbReference type="SUPFAM" id="SSF52540">
    <property type="entry name" value="P-loop containing nucleoside triphosphate hydrolases"/>
    <property type="match status" value="1"/>
</dbReference>
<dbReference type="OrthoDB" id="581105at2"/>
<dbReference type="InterPro" id="IPR001867">
    <property type="entry name" value="OmpR/PhoB-type_DNA-bd"/>
</dbReference>
<feature type="region of interest" description="Disordered" evidence="4">
    <location>
        <begin position="1159"/>
        <end position="1182"/>
    </location>
</feature>
<dbReference type="SMART" id="SM00028">
    <property type="entry name" value="TPR"/>
    <property type="match status" value="6"/>
</dbReference>
<dbReference type="PANTHER" id="PTHR47691:SF3">
    <property type="entry name" value="HTH-TYPE TRANSCRIPTIONAL REGULATOR RV0890C-RELATED"/>
    <property type="match status" value="1"/>
</dbReference>
<dbReference type="InterPro" id="IPR036388">
    <property type="entry name" value="WH-like_DNA-bd_sf"/>
</dbReference>
<dbReference type="GO" id="GO:0003677">
    <property type="term" value="F:DNA binding"/>
    <property type="evidence" value="ECO:0007669"/>
    <property type="project" value="UniProtKB-KW"/>
</dbReference>
<name>A0A371Q616_STRIH</name>
<dbReference type="Gene3D" id="1.25.40.10">
    <property type="entry name" value="Tetratricopeptide repeat domain"/>
    <property type="match status" value="3"/>
</dbReference>
<evidence type="ECO:0000259" key="6">
    <source>
        <dbReference type="SMART" id="SM01043"/>
    </source>
</evidence>
<evidence type="ECO:0000313" key="7">
    <source>
        <dbReference type="EMBL" id="REK90157.1"/>
    </source>
</evidence>
<dbReference type="SMART" id="SM00862">
    <property type="entry name" value="Trans_reg_C"/>
    <property type="match status" value="1"/>
</dbReference>
<evidence type="ECO:0000256" key="4">
    <source>
        <dbReference type="SAM" id="MobiDB-lite"/>
    </source>
</evidence>
<comment type="similarity">
    <text evidence="1">Belongs to the AfsR/DnrI/RedD regulatory family.</text>
</comment>
<feature type="region of interest" description="Disordered" evidence="4">
    <location>
        <begin position="368"/>
        <end position="389"/>
    </location>
</feature>
<dbReference type="SMART" id="SM01043">
    <property type="entry name" value="BTAD"/>
    <property type="match status" value="1"/>
</dbReference>
<dbReference type="Pfam" id="PF13424">
    <property type="entry name" value="TPR_12"/>
    <property type="match status" value="2"/>
</dbReference>
<feature type="domain" description="Bacterial transcriptional activator" evidence="6">
    <location>
        <begin position="210"/>
        <end position="354"/>
    </location>
</feature>
<dbReference type="InterPro" id="IPR016032">
    <property type="entry name" value="Sig_transdc_resp-reg_C-effctor"/>
</dbReference>
<evidence type="ECO:0000313" key="8">
    <source>
        <dbReference type="Proteomes" id="UP000262477"/>
    </source>
</evidence>
<keyword evidence="2" id="KW-0902">Two-component regulatory system</keyword>
<protein>
    <submittedName>
        <fullName evidence="7">SARP family transcriptional regulator</fullName>
    </submittedName>
</protein>
<dbReference type="Pfam" id="PF03704">
    <property type="entry name" value="BTAD"/>
    <property type="match status" value="1"/>
</dbReference>
<dbReference type="EMBL" id="QUAC01000082">
    <property type="protein sequence ID" value="REK90157.1"/>
    <property type="molecule type" value="Genomic_DNA"/>
</dbReference>
<evidence type="ECO:0000256" key="3">
    <source>
        <dbReference type="ARBA" id="ARBA00023125"/>
    </source>
</evidence>
<dbReference type="GO" id="GO:0043531">
    <property type="term" value="F:ADP binding"/>
    <property type="evidence" value="ECO:0007669"/>
    <property type="project" value="InterPro"/>
</dbReference>
<keyword evidence="3" id="KW-0238">DNA-binding</keyword>
<proteinExistence type="inferred from homology"/>
<keyword evidence="8" id="KW-1185">Reference proteome</keyword>
<dbReference type="SUPFAM" id="SSF46894">
    <property type="entry name" value="C-terminal effector domain of the bipartite response regulators"/>
    <property type="match status" value="1"/>
</dbReference>
<gene>
    <name evidence="7" type="ORF">DY245_11675</name>
</gene>
<dbReference type="InterPro" id="IPR027417">
    <property type="entry name" value="P-loop_NTPase"/>
</dbReference>
<sequence length="1182" mass="127743">MPPRISAACTLAPQICADPPISLRPPHAPSVCSPGPLMPLPPMAQPFGISITLGPRSTQRGLLFTSPVCRIGRARPLPGAPRGAKTPSVPEPDTVSCSTGCGVVPAGGALVEFRLMGTVELRSGARGSGLGSGKERIVLAALAHDVGRPVSIETLAHRLWDDSPPRRARPNLYTYVSRVRRALAEIGGAEAPPLALRARTYTLEADPETVDLRRYLNLVARARVLSDSGDTPGALGLLDRAAALYRGEPLAGLSGSWAEQVRTTVAARQLAATLTRSGIELRLGHFAEVVPDLTTLLERHPADEALTAQLALALYGCGRIAEATEVLHKTGARLRRGFGADPGSALRRIQRGILSGVPAAELLTPAPAAPVTSGPAPTTGLPVPDNLPRDVPWVGRRDELRRLTAALTDAPDSAASARHPVVALEAIDGMGGVGKTSLAVHAAHLLRHRFPGGRVHLDLRAHAPFEAPLEPAAALGILLRRFGMPAARIPHELEELVAQWRALLSDRRAVIILDDATGPDQVRPLLPAGSSPSLVIITSRSRLTGLPDVRPISLGALTPDDAVALLRSRLGNERLVNDESAAEIVRFCGHLPLALDMVTSRLKTRTTWSTADLRDRLVRERGRLGEIRDASGDITRTFDFSYRGLTAPQQHAFRMLGRHIGSEFGVHAAAALIDRPVDGTERTLEELLNLHMVMEPSPHRFRLHDLLRVYANELTADVPDADHDRQAVQRLTDFYLHTADRADRMLYPHRARIGLPVAARPAELPQWLDPAGPKEWLLTEKPNLLAVVEYARAQGDTLRTALLAHVLGEYLVAEGHWDLARELHEAAVAHWRAEEDAGAEARALLDLTTVLARGGGYDRALRAAHRALDLARRAPDPEAEAEALHQQAVLLWYTARNLEALPLQQQALSLRMRTADRRQQARSLLTLGIILLHLGSHAEAFGSFQDALERFRAVDDRRGQYLTLNNLGELHLASGAPDRAGHAYRQALTLARSMSDRAEQATVRMNLAGVLTTAGELDEALTLHSEALEALRDIGDRRNEAVAMNALGRTLQLAGRDDEALAHHRAAVALARRIGAACEEARALRELGLAELRTGRVGQAARHLEGSLALARRIQAPDDVTRSLEALAKLREAEGNDQEAIALRQEAAVLQRSLESQLAIQQTEEEDSDPASIKPAPFHKGA</sequence>
<dbReference type="GO" id="GO:0000160">
    <property type="term" value="P:phosphorelay signal transduction system"/>
    <property type="evidence" value="ECO:0007669"/>
    <property type="project" value="UniProtKB-KW"/>
</dbReference>
<evidence type="ECO:0000259" key="5">
    <source>
        <dbReference type="SMART" id="SM00862"/>
    </source>
</evidence>
<feature type="region of interest" description="Disordered" evidence="4">
    <location>
        <begin position="75"/>
        <end position="95"/>
    </location>
</feature>
<feature type="domain" description="OmpR/PhoB-type" evidence="5">
    <location>
        <begin position="127"/>
        <end position="203"/>
    </location>
</feature>
<dbReference type="InterPro" id="IPR019734">
    <property type="entry name" value="TPR_rpt"/>
</dbReference>
<organism evidence="7 8">
    <name type="scientific">Streptomyces inhibens</name>
    <dbReference type="NCBI Taxonomy" id="2293571"/>
    <lineage>
        <taxon>Bacteria</taxon>
        <taxon>Bacillati</taxon>
        <taxon>Actinomycetota</taxon>
        <taxon>Actinomycetes</taxon>
        <taxon>Kitasatosporales</taxon>
        <taxon>Streptomycetaceae</taxon>
        <taxon>Streptomyces</taxon>
    </lineage>
</organism>
<dbReference type="Gene3D" id="1.10.10.10">
    <property type="entry name" value="Winged helix-like DNA-binding domain superfamily/Winged helix DNA-binding domain"/>
    <property type="match status" value="1"/>
</dbReference>
<accession>A0A371Q616</accession>
<dbReference type="InterPro" id="IPR011990">
    <property type="entry name" value="TPR-like_helical_dom_sf"/>
</dbReference>
<dbReference type="PRINTS" id="PR00364">
    <property type="entry name" value="DISEASERSIST"/>
</dbReference>
<dbReference type="GO" id="GO:0006355">
    <property type="term" value="P:regulation of DNA-templated transcription"/>
    <property type="evidence" value="ECO:0007669"/>
    <property type="project" value="InterPro"/>
</dbReference>
<dbReference type="PANTHER" id="PTHR47691">
    <property type="entry name" value="REGULATOR-RELATED"/>
    <property type="match status" value="1"/>
</dbReference>
<dbReference type="Gene3D" id="3.40.50.300">
    <property type="entry name" value="P-loop containing nucleotide triphosphate hydrolases"/>
    <property type="match status" value="1"/>
</dbReference>
<evidence type="ECO:0000256" key="2">
    <source>
        <dbReference type="ARBA" id="ARBA00023012"/>
    </source>
</evidence>